<protein>
    <recommendedName>
        <fullName evidence="5">Glycosyl hydrolase family 43</fullName>
    </recommendedName>
</protein>
<dbReference type="PROSITE" id="PS51257">
    <property type="entry name" value="PROKAR_LIPOPROTEIN"/>
    <property type="match status" value="1"/>
</dbReference>
<dbReference type="Pfam" id="PF04616">
    <property type="entry name" value="Glyco_hydro_43"/>
    <property type="match status" value="1"/>
</dbReference>
<sequence>MIKTFRTELYAITLLLFISCNDGIQLEPETYRNPIISGFAPDPSICRVGDDFYLINSTFEYFPGIPVYHSRDLVNWELIANALHDINQNIAMDS</sequence>
<keyword evidence="3" id="KW-0326">Glycosidase</keyword>
<dbReference type="GO" id="GO:0004553">
    <property type="term" value="F:hydrolase activity, hydrolyzing O-glycosyl compounds"/>
    <property type="evidence" value="ECO:0007669"/>
    <property type="project" value="InterPro"/>
</dbReference>
<dbReference type="InterPro" id="IPR051795">
    <property type="entry name" value="Glycosyl_Hydrlase_43"/>
</dbReference>
<comment type="similarity">
    <text evidence="1">Belongs to the glycosyl hydrolase 43 family.</text>
</comment>
<dbReference type="InterPro" id="IPR006710">
    <property type="entry name" value="Glyco_hydro_43"/>
</dbReference>
<evidence type="ECO:0000313" key="4">
    <source>
        <dbReference type="EMBL" id="SVC82772.1"/>
    </source>
</evidence>
<name>A0A382QDU6_9ZZZZ</name>
<feature type="non-terminal residue" evidence="4">
    <location>
        <position position="94"/>
    </location>
</feature>
<evidence type="ECO:0008006" key="5">
    <source>
        <dbReference type="Google" id="ProtNLM"/>
    </source>
</evidence>
<dbReference type="AlphaFoldDB" id="A0A382QDU6"/>
<evidence type="ECO:0000256" key="3">
    <source>
        <dbReference type="ARBA" id="ARBA00023295"/>
    </source>
</evidence>
<evidence type="ECO:0000256" key="2">
    <source>
        <dbReference type="ARBA" id="ARBA00022801"/>
    </source>
</evidence>
<accession>A0A382QDU6</accession>
<dbReference type="Gene3D" id="2.115.10.20">
    <property type="entry name" value="Glycosyl hydrolase domain, family 43"/>
    <property type="match status" value="1"/>
</dbReference>
<reference evidence="4" key="1">
    <citation type="submission" date="2018-05" db="EMBL/GenBank/DDBJ databases">
        <authorList>
            <person name="Lanie J.A."/>
            <person name="Ng W.-L."/>
            <person name="Kazmierczak K.M."/>
            <person name="Andrzejewski T.M."/>
            <person name="Davidsen T.M."/>
            <person name="Wayne K.J."/>
            <person name="Tettelin H."/>
            <person name="Glass J.I."/>
            <person name="Rusch D."/>
            <person name="Podicherti R."/>
            <person name="Tsui H.-C.T."/>
            <person name="Winkler M.E."/>
        </authorList>
    </citation>
    <scope>NUCLEOTIDE SEQUENCE</scope>
</reference>
<dbReference type="GO" id="GO:0005975">
    <property type="term" value="P:carbohydrate metabolic process"/>
    <property type="evidence" value="ECO:0007669"/>
    <property type="project" value="InterPro"/>
</dbReference>
<evidence type="ECO:0000256" key="1">
    <source>
        <dbReference type="ARBA" id="ARBA00009865"/>
    </source>
</evidence>
<organism evidence="4">
    <name type="scientific">marine metagenome</name>
    <dbReference type="NCBI Taxonomy" id="408172"/>
    <lineage>
        <taxon>unclassified sequences</taxon>
        <taxon>metagenomes</taxon>
        <taxon>ecological metagenomes</taxon>
    </lineage>
</organism>
<dbReference type="EMBL" id="UINC01113278">
    <property type="protein sequence ID" value="SVC82772.1"/>
    <property type="molecule type" value="Genomic_DNA"/>
</dbReference>
<dbReference type="PANTHER" id="PTHR42812">
    <property type="entry name" value="BETA-XYLOSIDASE"/>
    <property type="match status" value="1"/>
</dbReference>
<dbReference type="InterPro" id="IPR023296">
    <property type="entry name" value="Glyco_hydro_beta-prop_sf"/>
</dbReference>
<keyword evidence="2" id="KW-0378">Hydrolase</keyword>
<dbReference type="SUPFAM" id="SSF75005">
    <property type="entry name" value="Arabinanase/levansucrase/invertase"/>
    <property type="match status" value="1"/>
</dbReference>
<dbReference type="PANTHER" id="PTHR42812:SF12">
    <property type="entry name" value="BETA-XYLOSIDASE-RELATED"/>
    <property type="match status" value="1"/>
</dbReference>
<gene>
    <name evidence="4" type="ORF">METZ01_LOCUS335626</name>
</gene>
<proteinExistence type="inferred from homology"/>